<dbReference type="Proteomes" id="UP000346198">
    <property type="component" value="Unassembled WGS sequence"/>
</dbReference>
<name>A0A6C2URM1_9BACT</name>
<evidence type="ECO:0000313" key="2">
    <source>
        <dbReference type="EMBL" id="VGO22980.1"/>
    </source>
</evidence>
<protein>
    <submittedName>
        <fullName evidence="2">Uncharacterized protein</fullName>
    </submittedName>
</protein>
<sequence length="124" mass="12862">MPAAYVATALVVALFIFEAAVIGGIVELKASTVGRFAPWAYEPYLKLVGEHPDSLPRQAPQERDEPEPESTMSGLPGLEGGALGGLSATNAAPIVIEPSEQLQDEPAEAVVVPAVEADDDIPVG</sequence>
<dbReference type="EMBL" id="CAAHFH010000003">
    <property type="protein sequence ID" value="VGO22980.1"/>
    <property type="molecule type" value="Genomic_DNA"/>
</dbReference>
<proteinExistence type="predicted"/>
<accession>A0A6C2URM1</accession>
<feature type="region of interest" description="Disordered" evidence="1">
    <location>
        <begin position="51"/>
        <end position="124"/>
    </location>
</feature>
<dbReference type="RefSeq" id="WP_136064971.1">
    <property type="nucleotide sequence ID" value="NZ_CAAHFH010000003.1"/>
</dbReference>
<dbReference type="AlphaFoldDB" id="A0A6C2URM1"/>
<keyword evidence="3" id="KW-1185">Reference proteome</keyword>
<gene>
    <name evidence="2" type="ORF">SCARR_05079</name>
</gene>
<organism evidence="2 3">
    <name type="scientific">Pontiella sulfatireligans</name>
    <dbReference type="NCBI Taxonomy" id="2750658"/>
    <lineage>
        <taxon>Bacteria</taxon>
        <taxon>Pseudomonadati</taxon>
        <taxon>Kiritimatiellota</taxon>
        <taxon>Kiritimatiellia</taxon>
        <taxon>Kiritimatiellales</taxon>
        <taxon>Pontiellaceae</taxon>
        <taxon>Pontiella</taxon>
    </lineage>
</organism>
<reference evidence="2 3" key="1">
    <citation type="submission" date="2019-04" db="EMBL/GenBank/DDBJ databases">
        <authorList>
            <person name="Van Vliet M D."/>
        </authorList>
    </citation>
    <scope>NUCLEOTIDE SEQUENCE [LARGE SCALE GENOMIC DNA]</scope>
    <source>
        <strain evidence="2 3">F21</strain>
    </source>
</reference>
<evidence type="ECO:0000256" key="1">
    <source>
        <dbReference type="SAM" id="MobiDB-lite"/>
    </source>
</evidence>
<evidence type="ECO:0000313" key="3">
    <source>
        <dbReference type="Proteomes" id="UP000346198"/>
    </source>
</evidence>